<dbReference type="Proteomes" id="UP001652700">
    <property type="component" value="Unplaced"/>
</dbReference>
<keyword evidence="3" id="KW-1185">Reference proteome</keyword>
<evidence type="ECO:0000313" key="3">
    <source>
        <dbReference type="Proteomes" id="UP001652700"/>
    </source>
</evidence>
<name>A0ABM5JU74_DIAVI</name>
<organism evidence="2 3">
    <name type="scientific">Diabrotica virgifera virgifera</name>
    <name type="common">western corn rootworm</name>
    <dbReference type="NCBI Taxonomy" id="50390"/>
    <lineage>
        <taxon>Eukaryota</taxon>
        <taxon>Metazoa</taxon>
        <taxon>Ecdysozoa</taxon>
        <taxon>Arthropoda</taxon>
        <taxon>Hexapoda</taxon>
        <taxon>Insecta</taxon>
        <taxon>Pterygota</taxon>
        <taxon>Neoptera</taxon>
        <taxon>Endopterygota</taxon>
        <taxon>Coleoptera</taxon>
        <taxon>Polyphaga</taxon>
        <taxon>Cucujiformia</taxon>
        <taxon>Chrysomeloidea</taxon>
        <taxon>Chrysomelidae</taxon>
        <taxon>Galerucinae</taxon>
        <taxon>Diabroticina</taxon>
        <taxon>Diabroticites</taxon>
        <taxon>Diabrotica</taxon>
    </lineage>
</organism>
<feature type="coiled-coil region" evidence="1">
    <location>
        <begin position="234"/>
        <end position="268"/>
    </location>
</feature>
<evidence type="ECO:0000256" key="1">
    <source>
        <dbReference type="SAM" id="Coils"/>
    </source>
</evidence>
<keyword evidence="1" id="KW-0175">Coiled coil</keyword>
<proteinExistence type="predicted"/>
<dbReference type="EnsemblMetazoa" id="XM_050645535.1">
    <property type="protein sequence ID" value="XP_050501492.1"/>
    <property type="gene ID" value="LOC114331017"/>
</dbReference>
<dbReference type="RefSeq" id="XP_050501492.1">
    <property type="nucleotide sequence ID" value="XM_050645535.1"/>
</dbReference>
<feature type="coiled-coil region" evidence="1">
    <location>
        <begin position="311"/>
        <end position="339"/>
    </location>
</feature>
<feature type="coiled-coil region" evidence="1">
    <location>
        <begin position="103"/>
        <end position="165"/>
    </location>
</feature>
<dbReference type="GeneID" id="114331017"/>
<reference evidence="2" key="1">
    <citation type="submission" date="2025-05" db="UniProtKB">
        <authorList>
            <consortium name="EnsemblMetazoa"/>
        </authorList>
    </citation>
    <scope>IDENTIFICATION</scope>
</reference>
<protein>
    <submittedName>
        <fullName evidence="2">Uncharacterized protein</fullName>
    </submittedName>
</protein>
<accession>A0ABM5JU74</accession>
<sequence length="360" mass="41253">MFPETEGFILAIQDQIIPTRNYLKYIVKDPQSKRTNADMDVKTKNPSNILPGAARRLSELSIKNAMTQEFQSSRGFGLDRKNVAGIGGIKPKTLEERKIYTIKEHIKDKVKELEDNKAEFASTLAARESQIQEVSTTLTNKAQEIENLKKEIGALVEKYELSNKEVVASHTQEITARHEKIRHLESEILQKDQNIKFHVDASNEHQENLNRKDLDLIKIRSELEESQKTSSVMIASLKNQIEGLQNDNKQQQSRNNELQTELQNREQLNVTINTEIGKAAENLAVLVEQVKQKDDLIESLRSDVTSREIELENVLATNLKALSEKNEAERRIRAEKERLCMTIGLKNEELEELQKRLTDM</sequence>
<evidence type="ECO:0000313" key="2">
    <source>
        <dbReference type="EnsemblMetazoa" id="XP_050501492.1"/>
    </source>
</evidence>